<name>A0AAD9P1N5_RIDPI</name>
<keyword evidence="2" id="KW-1185">Reference proteome</keyword>
<evidence type="ECO:0000313" key="1">
    <source>
        <dbReference type="EMBL" id="KAK2186414.1"/>
    </source>
</evidence>
<dbReference type="AlphaFoldDB" id="A0AAD9P1N5"/>
<organism evidence="1 2">
    <name type="scientific">Ridgeia piscesae</name>
    <name type="common">Tubeworm</name>
    <dbReference type="NCBI Taxonomy" id="27915"/>
    <lineage>
        <taxon>Eukaryota</taxon>
        <taxon>Metazoa</taxon>
        <taxon>Spiralia</taxon>
        <taxon>Lophotrochozoa</taxon>
        <taxon>Annelida</taxon>
        <taxon>Polychaeta</taxon>
        <taxon>Sedentaria</taxon>
        <taxon>Canalipalpata</taxon>
        <taxon>Sabellida</taxon>
        <taxon>Siboglinidae</taxon>
        <taxon>Ridgeia</taxon>
    </lineage>
</organism>
<comment type="caution">
    <text evidence="1">The sequence shown here is derived from an EMBL/GenBank/DDBJ whole genome shotgun (WGS) entry which is preliminary data.</text>
</comment>
<protein>
    <submittedName>
        <fullName evidence="1">Uncharacterized protein</fullName>
    </submittedName>
</protein>
<gene>
    <name evidence="1" type="ORF">NP493_201g03020</name>
</gene>
<proteinExistence type="predicted"/>
<dbReference type="Proteomes" id="UP001209878">
    <property type="component" value="Unassembled WGS sequence"/>
</dbReference>
<sequence length="210" mass="22465">MGFAPDMQLGYWQCYLTCWYCYLVHVADTQFVRWCCYLAFEGDGLLTYCYCQVHVAGRLLACLDGVDSQCVPLPVCGELLGKSSVALAVTEGLHPGVGKAAVLPGKEMPLGWPARVVCSLPVGLALGGWSAGGTVPAGGVCLAVVQPPSALCHWVDMSGADRGSCQWFATNDCPVCTERHLMAVIPTDVVSFLWCSMPTLDPGVDTVELW</sequence>
<reference evidence="1" key="1">
    <citation type="journal article" date="2023" name="Mol. Biol. Evol.">
        <title>Third-Generation Sequencing Reveals the Adaptive Role of the Epigenome in Three Deep-Sea Polychaetes.</title>
        <authorList>
            <person name="Perez M."/>
            <person name="Aroh O."/>
            <person name="Sun Y."/>
            <person name="Lan Y."/>
            <person name="Juniper S.K."/>
            <person name="Young C.R."/>
            <person name="Angers B."/>
            <person name="Qian P.Y."/>
        </authorList>
    </citation>
    <scope>NUCLEOTIDE SEQUENCE</scope>
    <source>
        <strain evidence="1">R07B-5</strain>
    </source>
</reference>
<evidence type="ECO:0000313" key="2">
    <source>
        <dbReference type="Proteomes" id="UP001209878"/>
    </source>
</evidence>
<dbReference type="EMBL" id="JAODUO010000201">
    <property type="protein sequence ID" value="KAK2186414.1"/>
    <property type="molecule type" value="Genomic_DNA"/>
</dbReference>
<accession>A0AAD9P1N5</accession>